<gene>
    <name evidence="2" type="ORF">LY89DRAFT_675669</name>
</gene>
<dbReference type="KEGG" id="psco:LY89DRAFT_675669"/>
<dbReference type="RefSeq" id="XP_018064543.1">
    <property type="nucleotide sequence ID" value="XM_018213525.1"/>
</dbReference>
<dbReference type="InParanoid" id="A0A132BCT0"/>
<accession>A0A132BCT0</accession>
<feature type="compositionally biased region" description="Basic and acidic residues" evidence="1">
    <location>
        <begin position="90"/>
        <end position="137"/>
    </location>
</feature>
<feature type="compositionally biased region" description="Basic and acidic residues" evidence="1">
    <location>
        <begin position="154"/>
        <end position="169"/>
    </location>
</feature>
<dbReference type="GeneID" id="28823251"/>
<evidence type="ECO:0000313" key="3">
    <source>
        <dbReference type="Proteomes" id="UP000070700"/>
    </source>
</evidence>
<reference evidence="2 3" key="1">
    <citation type="submission" date="2015-10" db="EMBL/GenBank/DDBJ databases">
        <title>Full genome of DAOMC 229536 Phialocephala scopiformis, a fungal endophyte of spruce producing the potent anti-insectan compound rugulosin.</title>
        <authorList>
            <consortium name="DOE Joint Genome Institute"/>
            <person name="Walker A.K."/>
            <person name="Frasz S.L."/>
            <person name="Seifert K.A."/>
            <person name="Miller J.D."/>
            <person name="Mondo S.J."/>
            <person name="Labutti K."/>
            <person name="Lipzen A."/>
            <person name="Dockter R."/>
            <person name="Kennedy M."/>
            <person name="Grigoriev I.V."/>
            <person name="Spatafora J.W."/>
        </authorList>
    </citation>
    <scope>NUCLEOTIDE SEQUENCE [LARGE SCALE GENOMIC DNA]</scope>
    <source>
        <strain evidence="2 3">CBS 120377</strain>
    </source>
</reference>
<dbReference type="EMBL" id="KQ947430">
    <property type="protein sequence ID" value="KUJ10188.1"/>
    <property type="molecule type" value="Genomic_DNA"/>
</dbReference>
<organism evidence="2 3">
    <name type="scientific">Mollisia scopiformis</name>
    <name type="common">Conifer needle endophyte fungus</name>
    <name type="synonym">Phialocephala scopiformis</name>
    <dbReference type="NCBI Taxonomy" id="149040"/>
    <lineage>
        <taxon>Eukaryota</taxon>
        <taxon>Fungi</taxon>
        <taxon>Dikarya</taxon>
        <taxon>Ascomycota</taxon>
        <taxon>Pezizomycotina</taxon>
        <taxon>Leotiomycetes</taxon>
        <taxon>Helotiales</taxon>
        <taxon>Mollisiaceae</taxon>
        <taxon>Mollisia</taxon>
    </lineage>
</organism>
<evidence type="ECO:0000256" key="1">
    <source>
        <dbReference type="SAM" id="MobiDB-lite"/>
    </source>
</evidence>
<sequence>MPPTAGYNWRRIAEDADFFETVLRQIQMHCKDSPEKIRAAMFEEIDMAGFTPRPGVGRGYGRGGDGFARHGPGSLEEWGRGGRTSYVDRGYQDDQRGHEGDRSFRDDGGYQGDHGRGYQDDRRQYQSDRSYQDDRSYQNDPGYDGSRGYQQDPPRYEDARGYPNERGDGKSGYYSRGGRGKW</sequence>
<evidence type="ECO:0000313" key="2">
    <source>
        <dbReference type="EMBL" id="KUJ10188.1"/>
    </source>
</evidence>
<feature type="region of interest" description="Disordered" evidence="1">
    <location>
        <begin position="52"/>
        <end position="182"/>
    </location>
</feature>
<dbReference type="Proteomes" id="UP000070700">
    <property type="component" value="Unassembled WGS sequence"/>
</dbReference>
<proteinExistence type="predicted"/>
<feature type="compositionally biased region" description="Gly residues" evidence="1">
    <location>
        <begin position="56"/>
        <end position="66"/>
    </location>
</feature>
<keyword evidence="3" id="KW-1185">Reference proteome</keyword>
<protein>
    <submittedName>
        <fullName evidence="2">Uncharacterized protein</fullName>
    </submittedName>
</protein>
<name>A0A132BCT0_MOLSC</name>
<dbReference type="AlphaFoldDB" id="A0A132BCT0"/>